<feature type="domain" description="Activator of Hsp90 ATPase homologue 1/2-like C-terminal" evidence="2">
    <location>
        <begin position="13"/>
        <end position="140"/>
    </location>
</feature>
<dbReference type="Gene3D" id="3.30.530.20">
    <property type="match status" value="1"/>
</dbReference>
<gene>
    <name evidence="3" type="ORF">CVS47_00337</name>
</gene>
<dbReference type="KEGG" id="mlv:CVS47_00337"/>
<evidence type="ECO:0000313" key="3">
    <source>
        <dbReference type="EMBL" id="AZS35740.1"/>
    </source>
</evidence>
<protein>
    <recommendedName>
        <fullName evidence="2">Activator of Hsp90 ATPase homologue 1/2-like C-terminal domain-containing protein</fullName>
    </recommendedName>
</protein>
<accession>A0A3S9W6L2</accession>
<comment type="similarity">
    <text evidence="1">Belongs to the AHA1 family.</text>
</comment>
<sequence>MGNHIATVSVVIDARPEQVWDALTDPDKVKQFYFGAELTTNWRPGSPITWRGEYDGKTYEDHGELLRVDPPRILQHTHFSPLSGLPDVPENYHTLTYTLTPSGNGTEVTLEQDNNDTVGAAEHAEGNWTKMLGGLKDLLED</sequence>
<dbReference type="OrthoDB" id="9803476at2"/>
<dbReference type="Pfam" id="PF08327">
    <property type="entry name" value="AHSA1"/>
    <property type="match status" value="1"/>
</dbReference>
<organism evidence="3 4">
    <name type="scientific">Microbacterium lemovicicum</name>
    <dbReference type="NCBI Taxonomy" id="1072463"/>
    <lineage>
        <taxon>Bacteria</taxon>
        <taxon>Bacillati</taxon>
        <taxon>Actinomycetota</taxon>
        <taxon>Actinomycetes</taxon>
        <taxon>Micrococcales</taxon>
        <taxon>Microbacteriaceae</taxon>
        <taxon>Microbacterium</taxon>
    </lineage>
</organism>
<name>A0A3S9W6L2_9MICO</name>
<evidence type="ECO:0000259" key="2">
    <source>
        <dbReference type="Pfam" id="PF08327"/>
    </source>
</evidence>
<proteinExistence type="inferred from homology"/>
<dbReference type="InterPro" id="IPR023393">
    <property type="entry name" value="START-like_dom_sf"/>
</dbReference>
<dbReference type="Proteomes" id="UP000276888">
    <property type="component" value="Chromosome"/>
</dbReference>
<evidence type="ECO:0000313" key="4">
    <source>
        <dbReference type="Proteomes" id="UP000276888"/>
    </source>
</evidence>
<dbReference type="EMBL" id="CP031423">
    <property type="protein sequence ID" value="AZS35740.1"/>
    <property type="molecule type" value="Genomic_DNA"/>
</dbReference>
<dbReference type="InterPro" id="IPR013538">
    <property type="entry name" value="ASHA1/2-like_C"/>
</dbReference>
<dbReference type="RefSeq" id="WP_127094529.1">
    <property type="nucleotide sequence ID" value="NZ_CP031423.1"/>
</dbReference>
<dbReference type="SUPFAM" id="SSF55961">
    <property type="entry name" value="Bet v1-like"/>
    <property type="match status" value="1"/>
</dbReference>
<keyword evidence="4" id="KW-1185">Reference proteome</keyword>
<reference evidence="3 4" key="1">
    <citation type="submission" date="2018-08" db="EMBL/GenBank/DDBJ databases">
        <title>Microbacterium lemovicicum sp. nov., a bacterium isolated from a natural uranium-rich soil.</title>
        <authorList>
            <person name="ORTET P."/>
        </authorList>
    </citation>
    <scope>NUCLEOTIDE SEQUENCE [LARGE SCALE GENOMIC DNA]</scope>
    <source>
        <strain evidence="3 4">Viu22</strain>
    </source>
</reference>
<dbReference type="AlphaFoldDB" id="A0A3S9W6L2"/>
<evidence type="ECO:0000256" key="1">
    <source>
        <dbReference type="ARBA" id="ARBA00006817"/>
    </source>
</evidence>